<dbReference type="Proteomes" id="UP001275440">
    <property type="component" value="Unassembled WGS sequence"/>
</dbReference>
<evidence type="ECO:0008006" key="4">
    <source>
        <dbReference type="Google" id="ProtNLM"/>
    </source>
</evidence>
<evidence type="ECO:0000256" key="1">
    <source>
        <dbReference type="SAM" id="MobiDB-lite"/>
    </source>
</evidence>
<keyword evidence="3" id="KW-1185">Reference proteome</keyword>
<dbReference type="PROSITE" id="PS51257">
    <property type="entry name" value="PROKAR_LIPOPROTEIN"/>
    <property type="match status" value="1"/>
</dbReference>
<dbReference type="EMBL" id="WBMO01000005">
    <property type="protein sequence ID" value="MDV2478365.1"/>
    <property type="molecule type" value="Genomic_DNA"/>
</dbReference>
<evidence type="ECO:0000313" key="3">
    <source>
        <dbReference type="Proteomes" id="UP001275440"/>
    </source>
</evidence>
<feature type="compositionally biased region" description="Basic and acidic residues" evidence="1">
    <location>
        <begin position="133"/>
        <end position="151"/>
    </location>
</feature>
<evidence type="ECO:0000313" key="2">
    <source>
        <dbReference type="EMBL" id="MDV2478365.1"/>
    </source>
</evidence>
<feature type="region of interest" description="Disordered" evidence="1">
    <location>
        <begin position="105"/>
        <end position="157"/>
    </location>
</feature>
<protein>
    <recommendedName>
        <fullName evidence="4">Lipoprotein</fullName>
    </recommendedName>
</protein>
<organism evidence="2 3">
    <name type="scientific">Rhodococcus zopfii</name>
    <dbReference type="NCBI Taxonomy" id="43772"/>
    <lineage>
        <taxon>Bacteria</taxon>
        <taxon>Bacillati</taxon>
        <taxon>Actinomycetota</taxon>
        <taxon>Actinomycetes</taxon>
        <taxon>Mycobacteriales</taxon>
        <taxon>Nocardiaceae</taxon>
        <taxon>Rhodococcus</taxon>
    </lineage>
</organism>
<sequence>MTRRALGAIVIALTLTLAGCGETPEASTESGLAVLQVDTAAVRSAVGARDEAGSTDALARLRADVIRLRDSNAITAERADRILAAADDVEAELAGLFPLATTTAAETPSVSGLPGSLPIPTTAGSPGQEPEPDQNKPDKNKPDKDKPDKDNPGNGNG</sequence>
<name>A0ABU3WWI0_9NOCA</name>
<gene>
    <name evidence="2" type="ORF">F8M49_28470</name>
</gene>
<reference evidence="2 3" key="1">
    <citation type="submission" date="2019-10" db="EMBL/GenBank/DDBJ databases">
        <title>Draft Genome Assembly of Rhodococcus zopfii DSM44189.</title>
        <authorList>
            <person name="Sutton J.M."/>
            <person name="Akob D.M."/>
            <person name="Bushman T.J."/>
        </authorList>
    </citation>
    <scope>NUCLEOTIDE SEQUENCE [LARGE SCALE GENOMIC DNA]</scope>
    <source>
        <strain evidence="2 3">DSM 44189</strain>
    </source>
</reference>
<proteinExistence type="predicted"/>
<accession>A0ABU3WWI0</accession>
<comment type="caution">
    <text evidence="2">The sequence shown here is derived from an EMBL/GenBank/DDBJ whole genome shotgun (WGS) entry which is preliminary data.</text>
</comment>